<evidence type="ECO:0000313" key="4">
    <source>
        <dbReference type="Proteomes" id="UP000019150"/>
    </source>
</evidence>
<dbReference type="InterPro" id="IPR051448">
    <property type="entry name" value="CdaR-like_regulators"/>
</dbReference>
<dbReference type="EMBL" id="CP006850">
    <property type="protein sequence ID" value="AHH19583.1"/>
    <property type="molecule type" value="Genomic_DNA"/>
</dbReference>
<dbReference type="KEGG" id="nno:NONO_c47990"/>
<reference evidence="3 4" key="1">
    <citation type="journal article" date="2014" name="Appl. Environ. Microbiol.">
        <title>Insights into the Microbial Degradation of Rubber and Gutta-Percha by Analysis of the Complete Genome of Nocardia nova SH22a.</title>
        <authorList>
            <person name="Luo Q."/>
            <person name="Hiessl S."/>
            <person name="Poehlein A."/>
            <person name="Daniel R."/>
            <person name="Steinbuchel A."/>
        </authorList>
    </citation>
    <scope>NUCLEOTIDE SEQUENCE [LARGE SCALE GENOMIC DNA]</scope>
    <source>
        <strain evidence="3">SH22a</strain>
    </source>
</reference>
<sequence>MHATTSAAVTAAPPAPVPLDSYRRGATAADDIAPPDATAESAMKRTGFEITAGMLIGRVLDGRILPAQCRQLLVMTAQSASAGLTVQSVGQAVTRAMERAVRGVESDPRAEGARRARHGWNLDSLRQDLVTATTAAVAQARSDETARTTPVRSLAALLAASRDAGEEPVTQSYVVLAVALPPHRDELPADTADDAARQKVARLRQELEQRCAGRVVSTLTEHGGTIVIESGTEPDPPHGDLIAALSGAADVPVTATLIHAVGADIPNATDRAHELLDVIQRMGYGPGLHLFDDLALEYQLTRPGPGLDRLKTVLEPLEDHPRLLQTLVIHIAANLSRQHTASVMKVHRNTIDYRLRRIQELTGYDPSRPPGIWYLQAALIIRSFGQAGTGTGRPAGLPGMAPMKNVVGQ</sequence>
<dbReference type="HOGENOM" id="CLU_053843_0_0_11"/>
<dbReference type="InterPro" id="IPR042070">
    <property type="entry name" value="PucR_C-HTH_sf"/>
</dbReference>
<protein>
    <submittedName>
        <fullName evidence="3">Putative transcriptional regulator</fullName>
    </submittedName>
</protein>
<dbReference type="eggNOG" id="COG3835">
    <property type="taxonomic scope" value="Bacteria"/>
</dbReference>
<accession>W5TKT5</accession>
<evidence type="ECO:0000259" key="2">
    <source>
        <dbReference type="Pfam" id="PF13556"/>
    </source>
</evidence>
<dbReference type="Proteomes" id="UP000019150">
    <property type="component" value="Chromosome"/>
</dbReference>
<organism evidence="3 4">
    <name type="scientific">Nocardia nova SH22a</name>
    <dbReference type="NCBI Taxonomy" id="1415166"/>
    <lineage>
        <taxon>Bacteria</taxon>
        <taxon>Bacillati</taxon>
        <taxon>Actinomycetota</taxon>
        <taxon>Actinomycetes</taxon>
        <taxon>Mycobacteriales</taxon>
        <taxon>Nocardiaceae</taxon>
        <taxon>Nocardia</taxon>
    </lineage>
</organism>
<proteinExistence type="predicted"/>
<dbReference type="PANTHER" id="PTHR33744:SF7">
    <property type="entry name" value="PUCR FAMILY TRANSCRIPTIONAL REGULATOR"/>
    <property type="match status" value="1"/>
</dbReference>
<feature type="region of interest" description="Disordered" evidence="1">
    <location>
        <begin position="1"/>
        <end position="22"/>
    </location>
</feature>
<dbReference type="PATRIC" id="fig|1415166.3.peg.4943"/>
<dbReference type="PANTHER" id="PTHR33744">
    <property type="entry name" value="CARBOHYDRATE DIACID REGULATOR"/>
    <property type="match status" value="1"/>
</dbReference>
<dbReference type="RefSeq" id="WP_025350979.1">
    <property type="nucleotide sequence ID" value="NZ_CP006850.1"/>
</dbReference>
<name>W5TKT5_9NOCA</name>
<dbReference type="OrthoDB" id="4571023at2"/>
<dbReference type="Gene3D" id="1.10.10.2840">
    <property type="entry name" value="PucR C-terminal helix-turn-helix domain"/>
    <property type="match status" value="1"/>
</dbReference>
<evidence type="ECO:0000313" key="3">
    <source>
        <dbReference type="EMBL" id="AHH19583.1"/>
    </source>
</evidence>
<dbReference type="InterPro" id="IPR025736">
    <property type="entry name" value="PucR_C-HTH_dom"/>
</dbReference>
<evidence type="ECO:0000256" key="1">
    <source>
        <dbReference type="SAM" id="MobiDB-lite"/>
    </source>
</evidence>
<gene>
    <name evidence="3" type="ORF">NONO_c47990</name>
</gene>
<dbReference type="STRING" id="1415166.NONO_c47990"/>
<feature type="domain" description="PucR C-terminal helix-turn-helix" evidence="2">
    <location>
        <begin position="323"/>
        <end position="380"/>
    </location>
</feature>
<keyword evidence="4" id="KW-1185">Reference proteome</keyword>
<dbReference type="Pfam" id="PF13556">
    <property type="entry name" value="HTH_30"/>
    <property type="match status" value="1"/>
</dbReference>
<dbReference type="AlphaFoldDB" id="W5TKT5"/>
<feature type="compositionally biased region" description="Low complexity" evidence="1">
    <location>
        <begin position="1"/>
        <end position="12"/>
    </location>
</feature>